<dbReference type="Gene3D" id="1.25.40.20">
    <property type="entry name" value="Ankyrin repeat-containing domain"/>
    <property type="match status" value="1"/>
</dbReference>
<dbReference type="STRING" id="745531.A0A0C3NZQ8"/>
<feature type="transmembrane region" description="Helical" evidence="4">
    <location>
        <begin position="1117"/>
        <end position="1135"/>
    </location>
</feature>
<keyword evidence="4" id="KW-0812">Transmembrane</keyword>
<protein>
    <recommendedName>
        <fullName evidence="5">IPT/TIG domain-containing protein</fullName>
    </recommendedName>
</protein>
<evidence type="ECO:0000256" key="4">
    <source>
        <dbReference type="SAM" id="Phobius"/>
    </source>
</evidence>
<evidence type="ECO:0000256" key="1">
    <source>
        <dbReference type="ARBA" id="ARBA00023043"/>
    </source>
</evidence>
<evidence type="ECO:0000259" key="5">
    <source>
        <dbReference type="SMART" id="SM00429"/>
    </source>
</evidence>
<dbReference type="InterPro" id="IPR002909">
    <property type="entry name" value="IPT_dom"/>
</dbReference>
<dbReference type="SUPFAM" id="SSF81296">
    <property type="entry name" value="E set domains"/>
    <property type="match status" value="1"/>
</dbReference>
<accession>A0A0C3NZQ8</accession>
<name>A0A0C3NZQ8_PHLG1</name>
<feature type="compositionally biased region" description="Basic residues" evidence="3">
    <location>
        <begin position="888"/>
        <end position="897"/>
    </location>
</feature>
<dbReference type="PANTHER" id="PTHR23335">
    <property type="entry name" value="CALMODULIN-BINDING TRANSCRIPTION ACTIVATOR CAMTA"/>
    <property type="match status" value="1"/>
</dbReference>
<dbReference type="Gene3D" id="2.60.40.10">
    <property type="entry name" value="Immunoglobulins"/>
    <property type="match status" value="1"/>
</dbReference>
<dbReference type="GO" id="GO:0005634">
    <property type="term" value="C:nucleus"/>
    <property type="evidence" value="ECO:0007669"/>
    <property type="project" value="TreeGrafter"/>
</dbReference>
<dbReference type="InterPro" id="IPR057962">
    <property type="entry name" value="SPT23_MGA2_DBD"/>
</dbReference>
<dbReference type="GO" id="GO:0003712">
    <property type="term" value="F:transcription coregulator activity"/>
    <property type="evidence" value="ECO:0007669"/>
    <property type="project" value="TreeGrafter"/>
</dbReference>
<evidence type="ECO:0000313" key="6">
    <source>
        <dbReference type="EMBL" id="KIP10939.1"/>
    </source>
</evidence>
<evidence type="ECO:0000256" key="2">
    <source>
        <dbReference type="PROSITE-ProRule" id="PRU00023"/>
    </source>
</evidence>
<dbReference type="InterPro" id="IPR014756">
    <property type="entry name" value="Ig_E-set"/>
</dbReference>
<feature type="compositionally biased region" description="Polar residues" evidence="3">
    <location>
        <begin position="79"/>
        <end position="96"/>
    </location>
</feature>
<sequence>MSSSSATACSRSPSPSTPEGSDNLNPAITQEVVDAWCHSLSQDGFLMPDEQSFETADKEGRVPALDLGDLIQDGAYEDSASSTEVHLSAPGNQPSSLPYPMTEAQMPSKPRMIIPATKHVPPPPSQIRRDPLPATLQSVVHPPKETCSNLPIMFPSIPPGGTKSRVETQVRLTVDLAHASASSGEPLKYDRVGSWKWLRLPKGTSTKRRTRKEGIIDASPEDTLHLTTEITCASPPHTKVTCCSSCQAREAKRIERKLAARVRPARSDDESCEEPLLIPGRGKHEDTSKLIQFNCPEVLEFSTGTVVLPLRITCYCRHHREKTGFNVHFSMYDHSGRLVGSGITRPIMITDDHKSTGVNKAATGSASQTPEFEWPVRSLGDHSDVASSPPTKRKGRNQPVEAKKRTKPYDGRRNIKLSRKTSNGSLNSAIASAFTTRPSTPALSPAGSSADQLQTFEPATPDFSDNAVAAPIASSLSPLIAPPIIANESHAFDDILMPDVNAVNSAEASLGVMSQTNFLLDISSSVSPSMQPPDLMDIPISQPTELAQPLQYLFHSEPPPIPNLPTPKIHRLIPATGPTYGGVEITILGGDFHPNMQLNCVFGDAHATSTQRWSDNTLVCLLPPSPTPGVVSVWFDGIPKEEGGSPPALFVYTDETDRALMELALQVVGLKMTGKIEDARDVAMRIVNTTGPDNMNNNVTNVPSGLMQLASSSRFCADLLHLLSTRSGEVDDFEKLILDFLTVLDTPLTVPTHSIASTISHTTASGQTMLHLASFLGFSNVVQFLLAHHIDFDARDKNGYTALHLAVLKNSSVCARLLIEAGAALDIVNALGKTAAEIAPSGFFKELFAEDPSADDEDSESDWTDGDSGEEAAWGDVEVVSEDDKRAALSRRRKSSRKLLSTKEKPSHKPSTPRPVTSSEDEDIVARPLPAKKAKEAGSVDEKQIAASIMDMVQRTFAQIQHPQGMMPNFPLQLPGIPAWGALPQMPAAFPVFVPMPAFWGERRSEGTQSADEGDRVPKFSQWRGIPTAQEWKAMWERWAMYAKPTEEAPPAYTPRLTEEVEKPKVELAEASTSTATTTSTRRVCYEVNNMPEREVESFGYRPVKQARKQQKKHDRMLILFWVPALLIGLLWALMHPMQKGLQAVMAVLSIKAGLRA</sequence>
<feature type="compositionally biased region" description="Polar residues" evidence="3">
    <location>
        <begin position="19"/>
        <end position="28"/>
    </location>
</feature>
<organism evidence="6 7">
    <name type="scientific">Phlebiopsis gigantea (strain 11061_1 CR5-6)</name>
    <name type="common">White-rot fungus</name>
    <name type="synonym">Peniophora gigantea</name>
    <dbReference type="NCBI Taxonomy" id="745531"/>
    <lineage>
        <taxon>Eukaryota</taxon>
        <taxon>Fungi</taxon>
        <taxon>Dikarya</taxon>
        <taxon>Basidiomycota</taxon>
        <taxon>Agaricomycotina</taxon>
        <taxon>Agaricomycetes</taxon>
        <taxon>Polyporales</taxon>
        <taxon>Phanerochaetaceae</taxon>
        <taxon>Phlebiopsis</taxon>
    </lineage>
</organism>
<dbReference type="EMBL" id="KN840450">
    <property type="protein sequence ID" value="KIP10939.1"/>
    <property type="molecule type" value="Genomic_DNA"/>
</dbReference>
<reference evidence="6 7" key="1">
    <citation type="journal article" date="2014" name="PLoS Genet.">
        <title>Analysis of the Phlebiopsis gigantea genome, transcriptome and secretome provides insight into its pioneer colonization strategies of wood.</title>
        <authorList>
            <person name="Hori C."/>
            <person name="Ishida T."/>
            <person name="Igarashi K."/>
            <person name="Samejima M."/>
            <person name="Suzuki H."/>
            <person name="Master E."/>
            <person name="Ferreira P."/>
            <person name="Ruiz-Duenas F.J."/>
            <person name="Held B."/>
            <person name="Canessa P."/>
            <person name="Larrondo L.F."/>
            <person name="Schmoll M."/>
            <person name="Druzhinina I.S."/>
            <person name="Kubicek C.P."/>
            <person name="Gaskell J.A."/>
            <person name="Kersten P."/>
            <person name="St John F."/>
            <person name="Glasner J."/>
            <person name="Sabat G."/>
            <person name="Splinter BonDurant S."/>
            <person name="Syed K."/>
            <person name="Yadav J."/>
            <person name="Mgbeahuruike A.C."/>
            <person name="Kovalchuk A."/>
            <person name="Asiegbu F.O."/>
            <person name="Lackner G."/>
            <person name="Hoffmeister D."/>
            <person name="Rencoret J."/>
            <person name="Gutierrez A."/>
            <person name="Sun H."/>
            <person name="Lindquist E."/>
            <person name="Barry K."/>
            <person name="Riley R."/>
            <person name="Grigoriev I.V."/>
            <person name="Henrissat B."/>
            <person name="Kues U."/>
            <person name="Berka R.M."/>
            <person name="Martinez A.T."/>
            <person name="Covert S.F."/>
            <person name="Blanchette R.A."/>
            <person name="Cullen D."/>
        </authorList>
    </citation>
    <scope>NUCLEOTIDE SEQUENCE [LARGE SCALE GENOMIC DNA]</scope>
    <source>
        <strain evidence="6 7">11061_1 CR5-6</strain>
    </source>
</reference>
<gene>
    <name evidence="6" type="ORF">PHLGIDRAFT_186504</name>
</gene>
<keyword evidence="4" id="KW-0472">Membrane</keyword>
<feature type="region of interest" description="Disordered" evidence="3">
    <location>
        <begin position="354"/>
        <end position="416"/>
    </location>
</feature>
<dbReference type="AlphaFoldDB" id="A0A0C3NZQ8"/>
<dbReference type="Proteomes" id="UP000053257">
    <property type="component" value="Unassembled WGS sequence"/>
</dbReference>
<feature type="compositionally biased region" description="Polar residues" evidence="3">
    <location>
        <begin position="356"/>
        <end position="370"/>
    </location>
</feature>
<dbReference type="PROSITE" id="PS50297">
    <property type="entry name" value="ANK_REP_REGION"/>
    <property type="match status" value="2"/>
</dbReference>
<feature type="compositionally biased region" description="Basic and acidic residues" evidence="3">
    <location>
        <begin position="401"/>
        <end position="413"/>
    </location>
</feature>
<dbReference type="InterPro" id="IPR013783">
    <property type="entry name" value="Ig-like_fold"/>
</dbReference>
<dbReference type="SMART" id="SM00429">
    <property type="entry name" value="IPT"/>
    <property type="match status" value="1"/>
</dbReference>
<keyword evidence="4" id="KW-1133">Transmembrane helix</keyword>
<keyword evidence="1 2" id="KW-0040">ANK repeat</keyword>
<feature type="domain" description="IPT/TIG" evidence="5">
    <location>
        <begin position="566"/>
        <end position="653"/>
    </location>
</feature>
<dbReference type="GO" id="GO:0006357">
    <property type="term" value="P:regulation of transcription by RNA polymerase II"/>
    <property type="evidence" value="ECO:0007669"/>
    <property type="project" value="TreeGrafter"/>
</dbReference>
<feature type="compositionally biased region" description="Low complexity" evidence="3">
    <location>
        <begin position="1"/>
        <end position="18"/>
    </location>
</feature>
<evidence type="ECO:0000256" key="3">
    <source>
        <dbReference type="SAM" id="MobiDB-lite"/>
    </source>
</evidence>
<dbReference type="HOGENOM" id="CLU_003912_0_0_1"/>
<feature type="repeat" description="ANK" evidence="2">
    <location>
        <begin position="798"/>
        <end position="830"/>
    </location>
</feature>
<dbReference type="InterPro" id="IPR036770">
    <property type="entry name" value="Ankyrin_rpt-contain_sf"/>
</dbReference>
<dbReference type="InterPro" id="IPR002110">
    <property type="entry name" value="Ankyrin_rpt"/>
</dbReference>
<proteinExistence type="predicted"/>
<keyword evidence="7" id="KW-1185">Reference proteome</keyword>
<dbReference type="SMART" id="SM00248">
    <property type="entry name" value="ANK"/>
    <property type="match status" value="2"/>
</dbReference>
<dbReference type="PROSITE" id="PS50088">
    <property type="entry name" value="ANK_REPEAT"/>
    <property type="match status" value="2"/>
</dbReference>
<feature type="region of interest" description="Disordered" evidence="3">
    <location>
        <begin position="851"/>
        <end position="939"/>
    </location>
</feature>
<feature type="region of interest" description="Disordered" evidence="3">
    <location>
        <begin position="1"/>
        <end position="28"/>
    </location>
</feature>
<evidence type="ECO:0000313" key="7">
    <source>
        <dbReference type="Proteomes" id="UP000053257"/>
    </source>
</evidence>
<dbReference type="Pfam" id="PF01833">
    <property type="entry name" value="TIG"/>
    <property type="match status" value="1"/>
</dbReference>
<dbReference type="OrthoDB" id="71307at2759"/>
<feature type="region of interest" description="Disordered" evidence="3">
    <location>
        <begin position="78"/>
        <end position="98"/>
    </location>
</feature>
<dbReference type="CDD" id="cd00102">
    <property type="entry name" value="IPT"/>
    <property type="match status" value="1"/>
</dbReference>
<feature type="compositionally biased region" description="Acidic residues" evidence="3">
    <location>
        <begin position="852"/>
        <end position="870"/>
    </location>
</feature>
<dbReference type="PANTHER" id="PTHR23335:SF1">
    <property type="entry name" value="CALMODULIN-BINDING TRANSCRIPTION ACTIVATOR, ISOFORM F"/>
    <property type="match status" value="1"/>
</dbReference>
<dbReference type="SUPFAM" id="SSF48403">
    <property type="entry name" value="Ankyrin repeat"/>
    <property type="match status" value="1"/>
</dbReference>
<dbReference type="GO" id="GO:0003690">
    <property type="term" value="F:double-stranded DNA binding"/>
    <property type="evidence" value="ECO:0007669"/>
    <property type="project" value="TreeGrafter"/>
</dbReference>
<dbReference type="Pfam" id="PF25603">
    <property type="entry name" value="SPT23_MGA2_DBD"/>
    <property type="match status" value="1"/>
</dbReference>
<feature type="repeat" description="ANK" evidence="2">
    <location>
        <begin position="765"/>
        <end position="797"/>
    </location>
</feature>
<dbReference type="Pfam" id="PF12796">
    <property type="entry name" value="Ank_2"/>
    <property type="match status" value="1"/>
</dbReference>